<feature type="compositionally biased region" description="Polar residues" evidence="1">
    <location>
        <begin position="79"/>
        <end position="97"/>
    </location>
</feature>
<dbReference type="Proteomes" id="UP001329825">
    <property type="component" value="Chromosome 10"/>
</dbReference>
<sequence>MSSTVSQGVLSTIDPGFNGRFRAHMSTLGQKISFQNEESKQQTEAALKAFIEGEYRTWPEEKKERFIAEMAERNRLSEVSDTTNASDNGTSAENATGASKDMSLPENQVYVRYDEEGLEYWPTRALNEMAWQVEEHTGRTASVAAAITAAAIFTAVSRDLASQEP</sequence>
<protein>
    <submittedName>
        <fullName evidence="2">Uncharacterized protein</fullName>
    </submittedName>
</protein>
<keyword evidence="3" id="KW-1185">Reference proteome</keyword>
<evidence type="ECO:0000313" key="2">
    <source>
        <dbReference type="EMBL" id="WRT70216.1"/>
    </source>
</evidence>
<name>A0ABZ1D8U2_9TREE</name>
<feature type="region of interest" description="Disordered" evidence="1">
    <location>
        <begin position="74"/>
        <end position="103"/>
    </location>
</feature>
<evidence type="ECO:0000256" key="1">
    <source>
        <dbReference type="SAM" id="MobiDB-lite"/>
    </source>
</evidence>
<proteinExistence type="predicted"/>
<gene>
    <name evidence="2" type="ORF">IL334_007211</name>
</gene>
<dbReference type="GeneID" id="87959341"/>
<dbReference type="EMBL" id="CP141890">
    <property type="protein sequence ID" value="WRT70216.1"/>
    <property type="molecule type" value="Genomic_DNA"/>
</dbReference>
<organism evidence="2 3">
    <name type="scientific">Kwoniella shivajii</name>
    <dbReference type="NCBI Taxonomy" id="564305"/>
    <lineage>
        <taxon>Eukaryota</taxon>
        <taxon>Fungi</taxon>
        <taxon>Dikarya</taxon>
        <taxon>Basidiomycota</taxon>
        <taxon>Agaricomycotina</taxon>
        <taxon>Tremellomycetes</taxon>
        <taxon>Tremellales</taxon>
        <taxon>Cryptococcaceae</taxon>
        <taxon>Kwoniella</taxon>
    </lineage>
</organism>
<evidence type="ECO:0000313" key="3">
    <source>
        <dbReference type="Proteomes" id="UP001329825"/>
    </source>
</evidence>
<reference evidence="2 3" key="1">
    <citation type="submission" date="2024-01" db="EMBL/GenBank/DDBJ databases">
        <title>Comparative genomics of Cryptococcus and Kwoniella reveals pathogenesis evolution and contrasting modes of karyotype evolution via chromosome fusion or intercentromeric recombination.</title>
        <authorList>
            <person name="Coelho M.A."/>
            <person name="David-Palma M."/>
            <person name="Shea T."/>
            <person name="Bowers K."/>
            <person name="McGinley-Smith S."/>
            <person name="Mohammad A.W."/>
            <person name="Gnirke A."/>
            <person name="Yurkov A.M."/>
            <person name="Nowrousian M."/>
            <person name="Sun S."/>
            <person name="Cuomo C.A."/>
            <person name="Heitman J."/>
        </authorList>
    </citation>
    <scope>NUCLEOTIDE SEQUENCE [LARGE SCALE GENOMIC DNA]</scope>
    <source>
        <strain evidence="2">CBS 11374</strain>
    </source>
</reference>
<dbReference type="RefSeq" id="XP_062794955.1">
    <property type="nucleotide sequence ID" value="XM_062938904.1"/>
</dbReference>
<accession>A0ABZ1D8U2</accession>